<reference evidence="2 3" key="1">
    <citation type="submission" date="2017-06" db="EMBL/GenBank/DDBJ databases">
        <title>Genome of Fusarium nygamai isolate CS10214.</title>
        <authorList>
            <person name="Gardiner D.M."/>
            <person name="Obanor F."/>
            <person name="Kazan K."/>
        </authorList>
    </citation>
    <scope>NUCLEOTIDE SEQUENCE [LARGE SCALE GENOMIC DNA]</scope>
    <source>
        <strain evidence="2 3">CS10214</strain>
    </source>
</reference>
<evidence type="ECO:0000256" key="1">
    <source>
        <dbReference type="SAM" id="MobiDB-lite"/>
    </source>
</evidence>
<sequence>MDAKHRERLISVRFNKKLGGFLHTIWHHKDLANSPPTAPGAYPIKDATRAQQQTEEMGEMRIEYEDMDMDGSVYEDLGEVDDNSEEEDDDSDISSASDDDNGDDGGDIFSPSYDKNEEGNLANRPEQGIPLTTLAELVFGLSLALCTERLTDGQPSSTVLVYFSGILAFSEATNSFLNARAYTPYLSRLIYIQRLLFLKRALPLRPYESLRIERRPRFKQLRRLKQVHRRYMVMGSQSSFEEFVSLRAYGCVAARNDMPSCLLYWSDDSQSVGWGQGVEISMGQFRALTEYLIKEVNSLCNSLMFGLEPDIDLSQIKDDMTNNDNGYSFVTDPTGTMSDDAVLSRVNLSIDFHARVLICCHDVCRVALSPSPTQVSQHLRTKHNIPAAERRLVTDLLKARIPPLQSPSEAPVRQDGLSPDSKLHLVHGFTCKFCIERTGSSQVMSRHITSSHEKQRLQLGVRRNAMYEPVFLQAWTKSPSGGRYWIVEYGGSTTRPVGGKEVYDHLEDVFERERGRQKGFSGGELTNGAGTTRSSQTTTFTDLRPWLERTGWERTFGGIDRELLKNLTTAPSPATSYRGLILKESSNRSSDVYSDEWMISSADDERKITALLAAVDMVMDRCEQTARTASRCLLCWLRSVRPHGCYAKPFTFVGKAASRRKYIRLLKRFVALVFRAYRLPADIRQRRAGIRFKKSQLRLISALWNHEAWT</sequence>
<dbReference type="InterPro" id="IPR022698">
    <property type="entry name" value="OrsD"/>
</dbReference>
<dbReference type="Proteomes" id="UP000236664">
    <property type="component" value="Unassembled WGS sequence"/>
</dbReference>
<dbReference type="STRING" id="42673.A0A2K0U9F4"/>
<name>A0A2K0U9F4_GIBNY</name>
<dbReference type="Pfam" id="PF12013">
    <property type="entry name" value="OrsD"/>
    <property type="match status" value="1"/>
</dbReference>
<feature type="region of interest" description="Disordered" evidence="1">
    <location>
        <begin position="81"/>
        <end position="126"/>
    </location>
</feature>
<evidence type="ECO:0000313" key="2">
    <source>
        <dbReference type="EMBL" id="PNP54421.1"/>
    </source>
</evidence>
<feature type="region of interest" description="Disordered" evidence="1">
    <location>
        <begin position="518"/>
        <end position="537"/>
    </location>
</feature>
<dbReference type="EMBL" id="MTQA01000624">
    <property type="protein sequence ID" value="PNP54421.1"/>
    <property type="molecule type" value="Genomic_DNA"/>
</dbReference>
<proteinExistence type="predicted"/>
<accession>A0A2K0U9F4</accession>
<evidence type="ECO:0000313" key="3">
    <source>
        <dbReference type="Proteomes" id="UP000236664"/>
    </source>
</evidence>
<organism evidence="2 3">
    <name type="scientific">Gibberella nygamai</name>
    <name type="common">Bean root rot disease fungus</name>
    <name type="synonym">Fusarium nygamai</name>
    <dbReference type="NCBI Taxonomy" id="42673"/>
    <lineage>
        <taxon>Eukaryota</taxon>
        <taxon>Fungi</taxon>
        <taxon>Dikarya</taxon>
        <taxon>Ascomycota</taxon>
        <taxon>Pezizomycotina</taxon>
        <taxon>Sordariomycetes</taxon>
        <taxon>Hypocreomycetidae</taxon>
        <taxon>Hypocreales</taxon>
        <taxon>Nectriaceae</taxon>
        <taxon>Fusarium</taxon>
        <taxon>Fusarium fujikuroi species complex</taxon>
    </lineage>
</organism>
<keyword evidence="3" id="KW-1185">Reference proteome</keyword>
<feature type="compositionally biased region" description="Acidic residues" evidence="1">
    <location>
        <begin position="81"/>
        <end position="106"/>
    </location>
</feature>
<dbReference type="OrthoDB" id="5091097at2759"/>
<gene>
    <name evidence="2" type="ORF">FNYG_15624</name>
</gene>
<dbReference type="AlphaFoldDB" id="A0A2K0U9F4"/>
<comment type="caution">
    <text evidence="2">The sequence shown here is derived from an EMBL/GenBank/DDBJ whole genome shotgun (WGS) entry which is preliminary data.</text>
</comment>
<protein>
    <submittedName>
        <fullName evidence="2">Uncharacterized protein</fullName>
    </submittedName>
</protein>